<proteinExistence type="predicted"/>
<dbReference type="PANTHER" id="PTHR46411:SF3">
    <property type="entry name" value="AAA+ ATPASE DOMAIN-CONTAINING PROTEIN"/>
    <property type="match status" value="1"/>
</dbReference>
<protein>
    <recommendedName>
        <fullName evidence="1">DUF7025 domain-containing protein</fullName>
    </recommendedName>
</protein>
<sequence length="140" mass="15843">MVGKHLGLFMDYVNTLFQPTVEQLSALIARGEITYDLLWALFEPNMEIFTTCLGTDASRCVLFNHCEERTDMNGAKFIYLDTRYLNSKGKILGEVTTGIKIPYFQGTRLLNTSVHILSSIIPSTMWCDETSFNAVALSFR</sequence>
<evidence type="ECO:0000313" key="3">
    <source>
        <dbReference type="Proteomes" id="UP000758603"/>
    </source>
</evidence>
<dbReference type="GeneID" id="70125116"/>
<dbReference type="InterPro" id="IPR054289">
    <property type="entry name" value="DUF7025"/>
</dbReference>
<dbReference type="PANTHER" id="PTHR46411">
    <property type="entry name" value="FAMILY ATPASE, PUTATIVE-RELATED"/>
    <property type="match status" value="1"/>
</dbReference>
<accession>A0A9P8ZY47</accession>
<dbReference type="AlphaFoldDB" id="A0A9P8ZY47"/>
<dbReference type="Pfam" id="PF22942">
    <property type="entry name" value="DUF7025"/>
    <property type="match status" value="1"/>
</dbReference>
<dbReference type="EMBL" id="JAGPXC010000005">
    <property type="protein sequence ID" value="KAH6653673.1"/>
    <property type="molecule type" value="Genomic_DNA"/>
</dbReference>
<keyword evidence="3" id="KW-1185">Reference proteome</keyword>
<reference evidence="2" key="1">
    <citation type="journal article" date="2021" name="Nat. Commun.">
        <title>Genetic determinants of endophytism in the Arabidopsis root mycobiome.</title>
        <authorList>
            <person name="Mesny F."/>
            <person name="Miyauchi S."/>
            <person name="Thiergart T."/>
            <person name="Pickel B."/>
            <person name="Atanasova L."/>
            <person name="Karlsson M."/>
            <person name="Huettel B."/>
            <person name="Barry K.W."/>
            <person name="Haridas S."/>
            <person name="Chen C."/>
            <person name="Bauer D."/>
            <person name="Andreopoulos W."/>
            <person name="Pangilinan J."/>
            <person name="LaButti K."/>
            <person name="Riley R."/>
            <person name="Lipzen A."/>
            <person name="Clum A."/>
            <person name="Drula E."/>
            <person name="Henrissat B."/>
            <person name="Kohler A."/>
            <person name="Grigoriev I.V."/>
            <person name="Martin F.M."/>
            <person name="Hacquard S."/>
        </authorList>
    </citation>
    <scope>NUCLEOTIDE SEQUENCE</scope>
    <source>
        <strain evidence="2">MPI-SDFR-AT-0073</strain>
    </source>
</reference>
<evidence type="ECO:0000259" key="1">
    <source>
        <dbReference type="Pfam" id="PF22942"/>
    </source>
</evidence>
<dbReference type="RefSeq" id="XP_045957950.1">
    <property type="nucleotide sequence ID" value="XM_046096223.1"/>
</dbReference>
<gene>
    <name evidence="2" type="ORF">BKA67DRAFT_328506</name>
</gene>
<feature type="domain" description="DUF7025" evidence="1">
    <location>
        <begin position="25"/>
        <end position="109"/>
    </location>
</feature>
<organism evidence="2 3">
    <name type="scientific">Truncatella angustata</name>
    <dbReference type="NCBI Taxonomy" id="152316"/>
    <lineage>
        <taxon>Eukaryota</taxon>
        <taxon>Fungi</taxon>
        <taxon>Dikarya</taxon>
        <taxon>Ascomycota</taxon>
        <taxon>Pezizomycotina</taxon>
        <taxon>Sordariomycetes</taxon>
        <taxon>Xylariomycetidae</taxon>
        <taxon>Amphisphaeriales</taxon>
        <taxon>Sporocadaceae</taxon>
        <taxon>Truncatella</taxon>
    </lineage>
</organism>
<dbReference type="OrthoDB" id="4777459at2759"/>
<name>A0A9P8ZY47_9PEZI</name>
<comment type="caution">
    <text evidence="2">The sequence shown here is derived from an EMBL/GenBank/DDBJ whole genome shotgun (WGS) entry which is preliminary data.</text>
</comment>
<evidence type="ECO:0000313" key="2">
    <source>
        <dbReference type="EMBL" id="KAH6653673.1"/>
    </source>
</evidence>
<dbReference type="Proteomes" id="UP000758603">
    <property type="component" value="Unassembled WGS sequence"/>
</dbReference>